<dbReference type="Proteomes" id="UP000556084">
    <property type="component" value="Unassembled WGS sequence"/>
</dbReference>
<reference evidence="1 2" key="1">
    <citation type="submission" date="2020-08" db="EMBL/GenBank/DDBJ databases">
        <title>Genomic Encyclopedia of Type Strains, Phase III (KMG-III): the genomes of soil and plant-associated and newly described type strains.</title>
        <authorList>
            <person name="Whitman W."/>
        </authorList>
    </citation>
    <scope>NUCLEOTIDE SEQUENCE [LARGE SCALE GENOMIC DNA]</scope>
    <source>
        <strain evidence="1 2">CECT 3266</strain>
    </source>
</reference>
<comment type="caution">
    <text evidence="1">The sequence shown here is derived from an EMBL/GenBank/DDBJ whole genome shotgun (WGS) entry which is preliminary data.</text>
</comment>
<organism evidence="1 2">
    <name type="scientific">Streptomyces olivoverticillatus</name>
    <dbReference type="NCBI Taxonomy" id="66427"/>
    <lineage>
        <taxon>Bacteria</taxon>
        <taxon>Bacillati</taxon>
        <taxon>Actinomycetota</taxon>
        <taxon>Actinomycetes</taxon>
        <taxon>Kitasatosporales</taxon>
        <taxon>Streptomycetaceae</taxon>
        <taxon>Streptomyces</taxon>
    </lineage>
</organism>
<name>A0A7W7PM44_9ACTN</name>
<gene>
    <name evidence="1" type="ORF">FHS39_003999</name>
</gene>
<proteinExistence type="predicted"/>
<keyword evidence="2" id="KW-1185">Reference proteome</keyword>
<evidence type="ECO:0000313" key="1">
    <source>
        <dbReference type="EMBL" id="MBB4894932.1"/>
    </source>
</evidence>
<evidence type="ECO:0000313" key="2">
    <source>
        <dbReference type="Proteomes" id="UP000556084"/>
    </source>
</evidence>
<protein>
    <submittedName>
        <fullName evidence="1">Uncharacterized protein</fullName>
    </submittedName>
</protein>
<accession>A0A7W7PM44</accession>
<sequence length="211" mass="22453">MSTQADAAPNGRPVTPAERRAFTADGYVHLPGLWDGRLSDAIAAEGRERHAHAAIPLSGPRTPVVTRRLPRRATPAASGPLLAQVHLALTGTARALTGRLLVPTFAAYGYYEGDDEVFLHIDTEQCDLTLLTTAFGAVGPLHLHPGLVGATMERLGQLESDPEWDRTAGTRISYPPTGVTALDGHVLPHHRPGRPAPGVQAVAALCYRALF</sequence>
<dbReference type="EMBL" id="JACHJH010000006">
    <property type="protein sequence ID" value="MBB4894932.1"/>
    <property type="molecule type" value="Genomic_DNA"/>
</dbReference>
<dbReference type="AlphaFoldDB" id="A0A7W7PM44"/>
<dbReference type="RefSeq" id="WP_184350705.1">
    <property type="nucleotide sequence ID" value="NZ_JACHJH010000006.1"/>
</dbReference>